<dbReference type="PANTHER" id="PTHR33163">
    <property type="entry name" value="PROTEIN TIC 214-RELATED"/>
    <property type="match status" value="1"/>
</dbReference>
<reference evidence="7" key="2">
    <citation type="submission" date="2020-02" db="EMBL/GenBank/DDBJ databases">
        <authorList>
            <person name="Duan L."/>
            <person name="Chen H.-F."/>
            <person name="Wen J."/>
        </authorList>
    </citation>
    <scope>NUCLEOTIDE SEQUENCE</scope>
</reference>
<feature type="transmembrane region" description="Helical" evidence="4">
    <location>
        <begin position="27"/>
        <end position="46"/>
    </location>
</feature>
<feature type="transmembrane region" description="Helical" evidence="4">
    <location>
        <begin position="178"/>
        <end position="200"/>
    </location>
</feature>
<dbReference type="InterPro" id="IPR008896">
    <property type="entry name" value="TIC214"/>
</dbReference>
<comment type="subcellular location">
    <subcellularLocation>
        <location evidence="2">Plastid</location>
        <location evidence="2">Chloroplast inner membrane</location>
        <topology evidence="2">Multi-pass membrane protein</topology>
    </subcellularLocation>
</comment>
<keyword evidence="8" id="KW-1185">Reference proteome</keyword>
<reference evidence="6 8" key="3">
    <citation type="submission" date="2023-01" db="EMBL/GenBank/DDBJ databases">
        <authorList>
            <person name="Kreplak J."/>
        </authorList>
    </citation>
    <scope>NUCLEOTIDE SEQUENCE [LARGE SCALE GENOMIC DNA]</scope>
</reference>
<protein>
    <submittedName>
        <fullName evidence="5">Hypothetical chloroplast RF19</fullName>
    </submittedName>
</protein>
<evidence type="ECO:0000256" key="2">
    <source>
        <dbReference type="ARBA" id="ARBA00004478"/>
    </source>
</evidence>
<dbReference type="EMBL" id="MT120813">
    <property type="protein sequence ID" value="QJQ79487.1"/>
    <property type="molecule type" value="Genomic_DNA"/>
</dbReference>
<feature type="transmembrane region" description="Helical" evidence="4">
    <location>
        <begin position="84"/>
        <end position="103"/>
    </location>
</feature>
<accession>A0A023I2K2</accession>
<keyword evidence="5" id="KW-0934">Plastid</keyword>
<keyword evidence="4" id="KW-0812">Transmembrane</keyword>
<evidence type="ECO:0000313" key="5">
    <source>
        <dbReference type="EMBL" id="AGS43959.1"/>
    </source>
</evidence>
<keyword evidence="7" id="KW-0150">Chloroplast</keyword>
<dbReference type="Gramene" id="Vfaba.Hedin2.R1.Ung040240.4">
    <property type="protein sequence ID" value="cds:Vfaba.Hedin2.R1.Ung040240.4"/>
    <property type="gene ID" value="Vfaba.Hedin2.R1.Ung040240"/>
</dbReference>
<feature type="transmembrane region" description="Helical" evidence="4">
    <location>
        <begin position="221"/>
        <end position="241"/>
    </location>
</feature>
<dbReference type="OrthoDB" id="1933081at2759"/>
<dbReference type="EMBL" id="KF042344">
    <property type="protein sequence ID" value="AGS43959.1"/>
    <property type="molecule type" value="Genomic_DNA"/>
</dbReference>
<keyword evidence="4" id="KW-1133">Transmembrane helix</keyword>
<proteinExistence type="predicted"/>
<dbReference type="Proteomes" id="UP001157006">
    <property type="component" value="Unassembled WGS sequence"/>
</dbReference>
<organism evidence="5">
    <name type="scientific">Vicia faba</name>
    <name type="common">Broad bean</name>
    <name type="synonym">Faba vulgaris</name>
    <dbReference type="NCBI Taxonomy" id="3906"/>
    <lineage>
        <taxon>Eukaryota</taxon>
        <taxon>Viridiplantae</taxon>
        <taxon>Streptophyta</taxon>
        <taxon>Embryophyta</taxon>
        <taxon>Tracheophyta</taxon>
        <taxon>Spermatophyta</taxon>
        <taxon>Magnoliopsida</taxon>
        <taxon>eudicotyledons</taxon>
        <taxon>Gunneridae</taxon>
        <taxon>Pentapetalae</taxon>
        <taxon>rosids</taxon>
        <taxon>fabids</taxon>
        <taxon>Fabales</taxon>
        <taxon>Fabaceae</taxon>
        <taxon>Papilionoideae</taxon>
        <taxon>50 kb inversion clade</taxon>
        <taxon>NPAAA clade</taxon>
        <taxon>Hologalegina</taxon>
        <taxon>IRL clade</taxon>
        <taxon>Fabeae</taxon>
        <taxon>Vicia</taxon>
    </lineage>
</organism>
<feature type="transmembrane region" description="Helical" evidence="4">
    <location>
        <begin position="58"/>
        <end position="78"/>
    </location>
</feature>
<evidence type="ECO:0000313" key="6">
    <source>
        <dbReference type="EMBL" id="CAI8583722.1"/>
    </source>
</evidence>
<geneLocation type="plastid" evidence="5"/>
<evidence type="ECO:0000313" key="8">
    <source>
        <dbReference type="Proteomes" id="UP001157006"/>
    </source>
</evidence>
<evidence type="ECO:0000256" key="3">
    <source>
        <dbReference type="ARBA" id="ARBA00022780"/>
    </source>
</evidence>
<feature type="transmembrane region" description="Helical" evidence="4">
    <location>
        <begin position="136"/>
        <end position="158"/>
    </location>
</feature>
<dbReference type="EMBL" id="CATIWC010000952">
    <property type="protein sequence ID" value="CAI8583722.1"/>
    <property type="molecule type" value="Genomic_DNA"/>
</dbReference>
<evidence type="ECO:0000313" key="7">
    <source>
        <dbReference type="EMBL" id="QJQ79487.1"/>
    </source>
</evidence>
<dbReference type="Pfam" id="PF05758">
    <property type="entry name" value="Ycf1"/>
    <property type="match status" value="1"/>
</dbReference>
<evidence type="ECO:0000256" key="1">
    <source>
        <dbReference type="ARBA" id="ARBA00002515"/>
    </source>
</evidence>
<name>A0A023I2K2_VICFA</name>
<keyword evidence="3" id="KW-1001">Plastid inner membrane</keyword>
<comment type="function">
    <text evidence="1">Involved in protein precursor import into chloroplasts. May be part of an intermediate translocation complex acting as a protein-conducting channel at the inner envelope.</text>
</comment>
<reference evidence="5" key="1">
    <citation type="journal article" date="2014" name="Plant Biotechnol. J.">
        <title>Evolutionary and biotechnology implications of plastid genome variation in the inverted-repeat-lacking clade of legumes.</title>
        <authorList>
            <person name="Sabir J."/>
            <person name="Schwarz E."/>
            <person name="Ellison N."/>
            <person name="Zhang J."/>
            <person name="Baeshen N.A."/>
            <person name="Mutwakil M."/>
            <person name="Jansen R."/>
            <person name="Ruhlman T."/>
        </authorList>
    </citation>
    <scope>NUCLEOTIDE SEQUENCE</scope>
</reference>
<gene>
    <name evidence="5" type="primary">ycf1</name>
    <name evidence="6" type="ORF">VFH_U040240</name>
</gene>
<dbReference type="GO" id="GO:0009706">
    <property type="term" value="C:chloroplast inner membrane"/>
    <property type="evidence" value="ECO:0007669"/>
    <property type="project" value="UniProtKB-SubCell"/>
</dbReference>
<evidence type="ECO:0000256" key="4">
    <source>
        <dbReference type="SAM" id="Phobius"/>
    </source>
</evidence>
<dbReference type="PANTHER" id="PTHR33163:SF40">
    <property type="entry name" value="PROTEIN TIC 214"/>
    <property type="match status" value="1"/>
</dbReference>
<sequence>MIYSLVWGNYLVGFCVKILNSAVVIGFYYGFLTTFSIGPSYLFLLRGQILGKGSETKISATTGFITGQLMMFISIYYAPLHLALSRPHTITVLTLPYLFFNFVHKNDKHYYLGSGSKLDSEYKNPNSIRHFRIVKVFFNNLFFQLLNPFLLPSSILIRLMNIYLFRSNNKLLFLTSSFVGWLIGHIFLMKCIGLVLVWLQHKKSIKYKITMKFDKYILLQLRNYVGQIFVVFSFVSFAHYLGRTPLPYYYIEEMMRYDDRDLEEVKAAIDWEKEETNEEEEDITVYLSDKKENTFNKKLAPLEKSLVTTLFDYRKWNRPLRYIKNDHFERVVRDENSQFFFQVCQSDGKKRISFTYPPHLSTFLKIMEKKMDLFRRDKTSYNDNELSNYWSSVNKEKGNKLINEFFQRAKMIDNKSIKFSPVDVFENRIRLSDDNRKTKYLTKIYDPFLNGRVRGEIQKGFSPFIPNETDTTNYILINKIHGLLLSINSNDPEFEQKIDQFDRKLLLNEIGFFFNLISKFSEKSVSSLNFDGLYLFPEHEQVKIYSEEKKTKRKLLLDAIRTDPTNNTIFNRKLCSEINEISKEVPRWSYDLVDELAVLMDASPKESQIRSPKADRIVLFNSKTDSNDNQNSAEPDRNTEFAVVHYSREPDYCRDLIRGSMRPQRRKTVTYKLFQGTAHSPLFLEIMGDYAFLFGDLVYDISQYLKEYFRKPGTDNSEFLAFEKTIEQKEIEENKDESEIRLRQIEEAWESILYGLIIRSFVLLFQSIFRKYILLPSLIITKNIIRILLFQNPEWSEDLRDWRKEVHIYCTYQGVPVSHTALPTNWFWEGIQIRILFPFVLKPWHNKVRSTEKKKKSTEKKKDPLKEKNLWFLTGYGTQVESYLDDHVPNPFLFLGPILKKIKKQLKKDLKNRFFLVLKVFNERKKGSRIVLEEIENRFKKRDELSESKKNSTISKSNPMIEESPVLIQSMNWTNFTEKRIKDLNVKTKTILKQLEKMTEEKKEGVITLEINLNSTKTTYDAKRLELLKNSLKILKRRTVRLIRKSYFFFQILMGRIYIEIVFSITRIIMMSGQRFLNIIELTDKIVNVFISIYTKKKNEQRVHKTNESIIPFMSIIDKSWNITDMNSQNSCDVSSLSQAYVFFKLSQVSNGYKYKLRSIFESHGRSLFLKNEIKDYFFRIQGGRLNSKLRHKNRPDSIMNQWINWLKVHYQYALPQSGWSKLVPQKWRKRIHEHRVAQKKNLVEYDSSEKNQFIFYKKQKKQQVDLLEKKKKIKKQYGYDLFSYQYINYADNKKSYIYGYKSPLQANKNQTINYNIPKNKKELFDIMGDSFIQNYIAEDGIIDMDMETMEKNLNRKYLNWMGKRKKNSKTNQKLLTPRFGFFSKLSAYKKNPWILPMNFFFVQFYGNKNITDVAKLKLEKKEYGKQADLKSYLSNYYRDTRYSITRYRKDLNGEQNFLLDKYFGFYLHCKTPVQETLMDNINLYCLLVRLKNLKQFFIMSIKKADLDFEITARLQMKDTCYTECRDTEELRDNLMFFIEPIRISRKNYEQFFIYQTISISLRHKRKILKRNYDLLVPENLLSTRRRRELRILICLNPQNRNTVHRNTINDTEKKRNNSSEVLTQNEDIDSDTKKLMTLKFFLWPNYRFEDLACMNRYWFDTHNGSRFSILRIHMYPRLKI</sequence>
<keyword evidence="4" id="KW-0472">Membrane</keyword>